<dbReference type="Proteomes" id="UP000005205">
    <property type="component" value="Unassembled WGS sequence"/>
</dbReference>
<organism evidence="12 13">
    <name type="scientific">Atta cephalotes</name>
    <name type="common">Leafcutter ant</name>
    <dbReference type="NCBI Taxonomy" id="12957"/>
    <lineage>
        <taxon>Eukaryota</taxon>
        <taxon>Metazoa</taxon>
        <taxon>Ecdysozoa</taxon>
        <taxon>Arthropoda</taxon>
        <taxon>Hexapoda</taxon>
        <taxon>Insecta</taxon>
        <taxon>Pterygota</taxon>
        <taxon>Neoptera</taxon>
        <taxon>Endopterygota</taxon>
        <taxon>Hymenoptera</taxon>
        <taxon>Apocrita</taxon>
        <taxon>Aculeata</taxon>
        <taxon>Formicoidea</taxon>
        <taxon>Formicidae</taxon>
        <taxon>Myrmicinae</taxon>
        <taxon>Atta</taxon>
    </lineage>
</organism>
<dbReference type="KEGG" id="acep:105617278"/>
<dbReference type="InterPro" id="IPR055189">
    <property type="entry name" value="RM44_endonuclase"/>
</dbReference>
<dbReference type="GO" id="GO:0010468">
    <property type="term" value="P:regulation of gene expression"/>
    <property type="evidence" value="ECO:0007669"/>
    <property type="project" value="UniProtKB-ARBA"/>
</dbReference>
<dbReference type="InterPro" id="IPR036389">
    <property type="entry name" value="RNase_III_sf"/>
</dbReference>
<dbReference type="SUPFAM" id="SSF54768">
    <property type="entry name" value="dsRNA-binding domain-like"/>
    <property type="match status" value="1"/>
</dbReference>
<dbReference type="PROSITE" id="PS50137">
    <property type="entry name" value="DS_RBD"/>
    <property type="match status" value="1"/>
</dbReference>
<dbReference type="PANTHER" id="PTHR11207:SF5">
    <property type="entry name" value="LARGE RIBOSOMAL SUBUNIT PROTEIN ML44"/>
    <property type="match status" value="1"/>
</dbReference>
<keyword evidence="4" id="KW-0689">Ribosomal protein</keyword>
<dbReference type="GO" id="GO:0070125">
    <property type="term" value="P:mitochondrial translational elongation"/>
    <property type="evidence" value="ECO:0007669"/>
    <property type="project" value="TreeGrafter"/>
</dbReference>
<dbReference type="EMBL" id="ADTU01009704">
    <property type="status" value="NOT_ANNOTATED_CDS"/>
    <property type="molecule type" value="Genomic_DNA"/>
</dbReference>
<evidence type="ECO:0000256" key="6">
    <source>
        <dbReference type="ARBA" id="ARBA00023274"/>
    </source>
</evidence>
<accession>A0A158N9M6</accession>
<dbReference type="OrthoDB" id="444135at2759"/>
<dbReference type="EnsemblMetazoa" id="XM_012198844.1">
    <property type="protein sequence ID" value="XP_012054234.1"/>
    <property type="gene ID" value="LOC105617278"/>
</dbReference>
<dbReference type="GO" id="GO:0004525">
    <property type="term" value="F:ribonuclease III activity"/>
    <property type="evidence" value="ECO:0007669"/>
    <property type="project" value="InterPro"/>
</dbReference>
<dbReference type="GO" id="GO:0005762">
    <property type="term" value="C:mitochondrial large ribosomal subunit"/>
    <property type="evidence" value="ECO:0007669"/>
    <property type="project" value="TreeGrafter"/>
</dbReference>
<evidence type="ECO:0000256" key="7">
    <source>
        <dbReference type="ARBA" id="ARBA00024034"/>
    </source>
</evidence>
<dbReference type="PANTHER" id="PTHR11207">
    <property type="entry name" value="RIBONUCLEASE III"/>
    <property type="match status" value="1"/>
</dbReference>
<protein>
    <recommendedName>
        <fullName evidence="8">Large ribosomal subunit protein mL44</fullName>
    </recommendedName>
</protein>
<evidence type="ECO:0000256" key="3">
    <source>
        <dbReference type="ARBA" id="ARBA00022946"/>
    </source>
</evidence>
<keyword evidence="2 9" id="KW-0694">RNA-binding</keyword>
<keyword evidence="3" id="KW-0809">Transit peptide</keyword>
<comment type="similarity">
    <text evidence="7">Belongs to the ribonuclease III family. Mitochondrion-specific ribosomal protein mL44 subfamily.</text>
</comment>
<dbReference type="Pfam" id="PF22935">
    <property type="entry name" value="RM44_endonuclase"/>
    <property type="match status" value="1"/>
</dbReference>
<dbReference type="eggNOG" id="KOG3769">
    <property type="taxonomic scope" value="Eukaryota"/>
</dbReference>
<sequence length="316" mass="35877">MNVLRSCVKTIILSKGVRSVNHEGQRYIKRWVAPTQKEITKRKKALDEQPEPKRSTFLDWNRSAEIYAFNERLSESFNMEKLEQAFTNRSYLIQEEQKQKEMGIENPVLAIQDNAELIRKGEKLTSETVQTYLVQVLPQASEDVIISLHDYLLSEEILAKAAFHIGTKDIILTEEHPIAQKTLADTFFALVAALAESVDVNHTANFVRDFLIVILAEKDLTEIWNPANPVELLNDILRKQNRSFAEPRLIAQVGENTLEVVHHVALYCDKEFLGSGFGQTIQEAKNTAAINVLSRIFGLLDSSKPIKFNKTINLSS</sequence>
<dbReference type="Gene3D" id="3.30.160.20">
    <property type="match status" value="1"/>
</dbReference>
<dbReference type="InterPro" id="IPR014720">
    <property type="entry name" value="dsRBD_dom"/>
</dbReference>
<evidence type="ECO:0000256" key="4">
    <source>
        <dbReference type="ARBA" id="ARBA00022980"/>
    </source>
</evidence>
<evidence type="ECO:0000259" key="11">
    <source>
        <dbReference type="PROSITE" id="PS50142"/>
    </source>
</evidence>
<feature type="domain" description="DRBM" evidence="10">
    <location>
        <begin position="228"/>
        <end position="298"/>
    </location>
</feature>
<dbReference type="GO" id="GO:0003725">
    <property type="term" value="F:double-stranded RNA binding"/>
    <property type="evidence" value="ECO:0007669"/>
    <property type="project" value="InterPro"/>
</dbReference>
<proteinExistence type="inferred from homology"/>
<evidence type="ECO:0000256" key="5">
    <source>
        <dbReference type="ARBA" id="ARBA00023128"/>
    </source>
</evidence>
<evidence type="ECO:0000256" key="1">
    <source>
        <dbReference type="ARBA" id="ARBA00004173"/>
    </source>
</evidence>
<dbReference type="GO" id="GO:0070877">
    <property type="term" value="C:microprocessor complex"/>
    <property type="evidence" value="ECO:0007669"/>
    <property type="project" value="TreeGrafter"/>
</dbReference>
<evidence type="ECO:0000256" key="8">
    <source>
        <dbReference type="ARBA" id="ARBA00035187"/>
    </source>
</evidence>
<evidence type="ECO:0000256" key="2">
    <source>
        <dbReference type="ARBA" id="ARBA00022884"/>
    </source>
</evidence>
<gene>
    <name evidence="12" type="primary">105617278</name>
</gene>
<evidence type="ECO:0000259" key="10">
    <source>
        <dbReference type="PROSITE" id="PS50137"/>
    </source>
</evidence>
<name>A0A158N9M6_ATTCE</name>
<dbReference type="SUPFAM" id="SSF69065">
    <property type="entry name" value="RNase III domain-like"/>
    <property type="match status" value="1"/>
</dbReference>
<dbReference type="Pfam" id="PF22892">
    <property type="entry name" value="DSRM_MRPL44"/>
    <property type="match status" value="1"/>
</dbReference>
<keyword evidence="6" id="KW-0687">Ribonucleoprotein</keyword>
<comment type="subcellular location">
    <subcellularLocation>
        <location evidence="1">Mitochondrion</location>
    </subcellularLocation>
</comment>
<dbReference type="STRING" id="12957.A0A158N9M6"/>
<dbReference type="CDD" id="cd19874">
    <property type="entry name" value="DSRM_MRPL44"/>
    <property type="match status" value="1"/>
</dbReference>
<evidence type="ECO:0000313" key="12">
    <source>
        <dbReference type="EnsemblMetazoa" id="XP_012054234.1"/>
    </source>
</evidence>
<reference evidence="12" key="2">
    <citation type="submission" date="2016-04" db="UniProtKB">
        <authorList>
            <consortium name="EnsemblMetazoa"/>
        </authorList>
    </citation>
    <scope>IDENTIFICATION</scope>
</reference>
<dbReference type="SMART" id="SM00535">
    <property type="entry name" value="RIBOc"/>
    <property type="match status" value="1"/>
</dbReference>
<dbReference type="PROSITE" id="PS50142">
    <property type="entry name" value="RNASE_3_2"/>
    <property type="match status" value="1"/>
</dbReference>
<dbReference type="AlphaFoldDB" id="A0A158N9M6"/>
<dbReference type="Gene3D" id="1.10.1520.10">
    <property type="entry name" value="Ribonuclease III domain"/>
    <property type="match status" value="1"/>
</dbReference>
<keyword evidence="5" id="KW-0496">Mitochondrion</keyword>
<evidence type="ECO:0000256" key="9">
    <source>
        <dbReference type="PROSITE-ProRule" id="PRU00266"/>
    </source>
</evidence>
<dbReference type="GO" id="GO:0006396">
    <property type="term" value="P:RNA processing"/>
    <property type="evidence" value="ECO:0007669"/>
    <property type="project" value="InterPro"/>
</dbReference>
<dbReference type="FunCoup" id="A0A158N9M6">
    <property type="interactions" value="782"/>
</dbReference>
<dbReference type="InterPro" id="IPR000999">
    <property type="entry name" value="RNase_III_dom"/>
</dbReference>
<keyword evidence="13" id="KW-1185">Reference proteome</keyword>
<evidence type="ECO:0000313" key="13">
    <source>
        <dbReference type="Proteomes" id="UP000005205"/>
    </source>
</evidence>
<dbReference type="InParanoid" id="A0A158N9M6"/>
<reference evidence="13" key="1">
    <citation type="journal article" date="2011" name="PLoS Genet.">
        <title>The genome sequence of the leaf-cutter ant Atta cephalotes reveals insights into its obligate symbiotic lifestyle.</title>
        <authorList>
            <person name="Suen G."/>
            <person name="Teiling C."/>
            <person name="Li L."/>
            <person name="Holt C."/>
            <person name="Abouheif E."/>
            <person name="Bornberg-Bauer E."/>
            <person name="Bouffard P."/>
            <person name="Caldera E.J."/>
            <person name="Cash E."/>
            <person name="Cavanaugh A."/>
            <person name="Denas O."/>
            <person name="Elhaik E."/>
            <person name="Fave M.J."/>
            <person name="Gadau J."/>
            <person name="Gibson J.D."/>
            <person name="Graur D."/>
            <person name="Grubbs K.J."/>
            <person name="Hagen D.E."/>
            <person name="Harkins T.T."/>
            <person name="Helmkampf M."/>
            <person name="Hu H."/>
            <person name="Johnson B.R."/>
            <person name="Kim J."/>
            <person name="Marsh S.E."/>
            <person name="Moeller J.A."/>
            <person name="Munoz-Torres M.C."/>
            <person name="Murphy M.C."/>
            <person name="Naughton M.C."/>
            <person name="Nigam S."/>
            <person name="Overson R."/>
            <person name="Rajakumar R."/>
            <person name="Reese J.T."/>
            <person name="Scott J.J."/>
            <person name="Smith C.R."/>
            <person name="Tao S."/>
            <person name="Tsutsui N.D."/>
            <person name="Viljakainen L."/>
            <person name="Wissler L."/>
            <person name="Yandell M.D."/>
            <person name="Zimmer F."/>
            <person name="Taylor J."/>
            <person name="Slater S.C."/>
            <person name="Clifton S.W."/>
            <person name="Warren W.C."/>
            <person name="Elsik C.G."/>
            <person name="Smith C.D."/>
            <person name="Weinstock G.M."/>
            <person name="Gerardo N.M."/>
            <person name="Currie C.R."/>
        </authorList>
    </citation>
    <scope>NUCLEOTIDE SEQUENCE [LARGE SCALE GENOMIC DNA]</scope>
</reference>
<feature type="domain" description="RNase III" evidence="11">
    <location>
        <begin position="67"/>
        <end position="199"/>
    </location>
</feature>
<dbReference type="InterPro" id="IPR044444">
    <property type="entry name" value="Ribosomal_mL44_DSRM_metazoa"/>
</dbReference>